<protein>
    <recommendedName>
        <fullName evidence="1">DUF7718 domain-containing protein</fullName>
    </recommendedName>
</protein>
<dbReference type="AlphaFoldDB" id="A0A7J4IXU0"/>
<comment type="caution">
    <text evidence="2">The sequence shown here is derived from an EMBL/GenBank/DDBJ whole genome shotgun (WGS) entry which is preliminary data.</text>
</comment>
<evidence type="ECO:0000313" key="2">
    <source>
        <dbReference type="EMBL" id="HIH09664.1"/>
    </source>
</evidence>
<reference evidence="3" key="1">
    <citation type="journal article" date="2020" name="bioRxiv">
        <title>A rank-normalized archaeal taxonomy based on genome phylogeny resolves widespread incomplete and uneven classifications.</title>
        <authorList>
            <person name="Rinke C."/>
            <person name="Chuvochina M."/>
            <person name="Mussig A.J."/>
            <person name="Chaumeil P.-A."/>
            <person name="Waite D.W."/>
            <person name="Whitman W.B."/>
            <person name="Parks D.H."/>
            <person name="Hugenholtz P."/>
        </authorList>
    </citation>
    <scope>NUCLEOTIDE SEQUENCE [LARGE SCALE GENOMIC DNA]</scope>
</reference>
<accession>A0A7J4IXU0</accession>
<evidence type="ECO:0000313" key="3">
    <source>
        <dbReference type="Proteomes" id="UP000565078"/>
    </source>
</evidence>
<dbReference type="InterPro" id="IPR056135">
    <property type="entry name" value="DUF7718"/>
</dbReference>
<proteinExistence type="predicted"/>
<feature type="domain" description="DUF7718" evidence="1">
    <location>
        <begin position="24"/>
        <end position="107"/>
    </location>
</feature>
<dbReference type="Pfam" id="PF24839">
    <property type="entry name" value="DUF7718"/>
    <property type="match status" value="1"/>
</dbReference>
<name>A0A7J4IXU0_9ARCH</name>
<sequence length="116" mass="13872">MEIKSFRKTKLLGNSFRDFIMTERQISLEPRALARFSVIQLLHTDEGICEVIKHDTAHGIYHIHRFYEGKDDKTEFPEERIDQGLFLRAKSDILENWKEYRDKFVRKWAGDNQTNI</sequence>
<organism evidence="2 3">
    <name type="scientific">Candidatus Iainarchaeum sp</name>
    <dbReference type="NCBI Taxonomy" id="3101447"/>
    <lineage>
        <taxon>Archaea</taxon>
        <taxon>Candidatus Iainarchaeota</taxon>
        <taxon>Candidatus Iainarchaeia</taxon>
        <taxon>Candidatus Iainarchaeales</taxon>
        <taxon>Candidatus Iainarchaeaceae</taxon>
        <taxon>Candidatus Iainarchaeum</taxon>
    </lineage>
</organism>
<evidence type="ECO:0000259" key="1">
    <source>
        <dbReference type="Pfam" id="PF24839"/>
    </source>
</evidence>
<gene>
    <name evidence="2" type="ORF">HA254_03245</name>
</gene>
<dbReference type="EMBL" id="DUGC01000053">
    <property type="protein sequence ID" value="HIH09664.1"/>
    <property type="molecule type" value="Genomic_DNA"/>
</dbReference>
<dbReference type="Proteomes" id="UP000565078">
    <property type="component" value="Unassembled WGS sequence"/>
</dbReference>